<dbReference type="AlphaFoldDB" id="A0A075UM56"/>
<evidence type="ECO:0008006" key="3">
    <source>
        <dbReference type="Google" id="ProtNLM"/>
    </source>
</evidence>
<reference evidence="1 2" key="1">
    <citation type="journal article" date="2014" name="J. Biotechnol.">
        <title>Complete genome sequence of the actinobacterium Amycolatopsis japonica MG417-CF17(T) (=DSM 44213T) producing (S,S)-N,N'-ethylenediaminedisuccinic acid.</title>
        <authorList>
            <person name="Stegmann E."/>
            <person name="Albersmeier A."/>
            <person name="Spohn M."/>
            <person name="Gert H."/>
            <person name="Weber T."/>
            <person name="Wohlleben W."/>
            <person name="Kalinowski J."/>
            <person name="Ruckert C."/>
        </authorList>
    </citation>
    <scope>NUCLEOTIDE SEQUENCE [LARGE SCALE GENOMIC DNA]</scope>
    <source>
        <strain evidence="2">MG417-CF17 (DSM 44213)</strain>
    </source>
</reference>
<dbReference type="PANTHER" id="PTHR38567">
    <property type="entry name" value="DUF4291 DOMAIN-CONTAINING PROTEIN"/>
    <property type="match status" value="1"/>
</dbReference>
<dbReference type="PANTHER" id="PTHR38567:SF1">
    <property type="entry name" value="DUF4291 DOMAIN-CONTAINING PROTEIN"/>
    <property type="match status" value="1"/>
</dbReference>
<dbReference type="STRING" id="208439.AJAP_05315"/>
<dbReference type="InterPro" id="IPR025633">
    <property type="entry name" value="DUF4291"/>
</dbReference>
<dbReference type="HOGENOM" id="CLU_082565_1_1_11"/>
<dbReference type="KEGG" id="aja:AJAP_05315"/>
<dbReference type="Pfam" id="PF14124">
    <property type="entry name" value="DUF4291"/>
    <property type="match status" value="1"/>
</dbReference>
<gene>
    <name evidence="1" type="ORF">AJAP_05315</name>
</gene>
<evidence type="ECO:0000313" key="1">
    <source>
        <dbReference type="EMBL" id="AIG73983.1"/>
    </source>
</evidence>
<dbReference type="EMBL" id="CP008953">
    <property type="protein sequence ID" value="AIG73983.1"/>
    <property type="molecule type" value="Genomic_DNA"/>
</dbReference>
<sequence length="208" mass="23488">MSKGISVAHAHGTCHADREMNEEIPARQIRALYTETTIRVYQAYAPAIADAALKAGTFVPPFKRERMTWIKPSFLWMAYRCGWAAKPGQERVLALDITREGFAWALEHAALSHYDADVHPDRKTWQNEVKTSPVRIQWDPERSIRLGPLRHRSLQMGLSGEAVDRYVDKWITAVTDVTPVMREVGALVAANRIEDAEALLPAERPYPG</sequence>
<accession>A0A075UM56</accession>
<evidence type="ECO:0000313" key="2">
    <source>
        <dbReference type="Proteomes" id="UP000028492"/>
    </source>
</evidence>
<dbReference type="eggNOG" id="ENOG502Z86B">
    <property type="taxonomic scope" value="Bacteria"/>
</dbReference>
<proteinExistence type="predicted"/>
<dbReference type="Proteomes" id="UP000028492">
    <property type="component" value="Chromosome"/>
</dbReference>
<name>A0A075UM56_9PSEU</name>
<keyword evidence="2" id="KW-1185">Reference proteome</keyword>
<protein>
    <recommendedName>
        <fullName evidence="3">DUF4291 domain-containing protein</fullName>
    </recommendedName>
</protein>
<organism evidence="1 2">
    <name type="scientific">Amycolatopsis japonica</name>
    <dbReference type="NCBI Taxonomy" id="208439"/>
    <lineage>
        <taxon>Bacteria</taxon>
        <taxon>Bacillati</taxon>
        <taxon>Actinomycetota</taxon>
        <taxon>Actinomycetes</taxon>
        <taxon>Pseudonocardiales</taxon>
        <taxon>Pseudonocardiaceae</taxon>
        <taxon>Amycolatopsis</taxon>
        <taxon>Amycolatopsis japonica group</taxon>
    </lineage>
</organism>